<evidence type="ECO:0000313" key="2">
    <source>
        <dbReference type="EMBL" id="KAB7493667.1"/>
    </source>
</evidence>
<reference evidence="2 3" key="1">
    <citation type="journal article" date="2019" name="PLoS Biol.">
        <title>Sex chromosomes control vertical transmission of feminizing Wolbachia symbionts in an isopod.</title>
        <authorList>
            <person name="Becking T."/>
            <person name="Chebbi M.A."/>
            <person name="Giraud I."/>
            <person name="Moumen B."/>
            <person name="Laverre T."/>
            <person name="Caubet Y."/>
            <person name="Peccoud J."/>
            <person name="Gilbert C."/>
            <person name="Cordaux R."/>
        </authorList>
    </citation>
    <scope>NUCLEOTIDE SEQUENCE [LARGE SCALE GENOMIC DNA]</scope>
    <source>
        <strain evidence="2">ANa2</strain>
        <tissue evidence="2">Whole body excluding digestive tract and cuticle</tissue>
    </source>
</reference>
<organism evidence="2 3">
    <name type="scientific">Armadillidium nasatum</name>
    <dbReference type="NCBI Taxonomy" id="96803"/>
    <lineage>
        <taxon>Eukaryota</taxon>
        <taxon>Metazoa</taxon>
        <taxon>Ecdysozoa</taxon>
        <taxon>Arthropoda</taxon>
        <taxon>Crustacea</taxon>
        <taxon>Multicrustacea</taxon>
        <taxon>Malacostraca</taxon>
        <taxon>Eumalacostraca</taxon>
        <taxon>Peracarida</taxon>
        <taxon>Isopoda</taxon>
        <taxon>Oniscidea</taxon>
        <taxon>Crinocheta</taxon>
        <taxon>Armadillidiidae</taxon>
        <taxon>Armadillidium</taxon>
    </lineage>
</organism>
<evidence type="ECO:0000313" key="3">
    <source>
        <dbReference type="Proteomes" id="UP000326759"/>
    </source>
</evidence>
<evidence type="ECO:0000256" key="1">
    <source>
        <dbReference type="SAM" id="SignalP"/>
    </source>
</evidence>
<proteinExistence type="predicted"/>
<accession>A0A5N5SHT5</accession>
<name>A0A5N5SHT5_9CRUS</name>
<dbReference type="Proteomes" id="UP000326759">
    <property type="component" value="Unassembled WGS sequence"/>
</dbReference>
<keyword evidence="1" id="KW-0732">Signal</keyword>
<keyword evidence="3" id="KW-1185">Reference proteome</keyword>
<dbReference type="EMBL" id="SEYY01025104">
    <property type="protein sequence ID" value="KAB7493667.1"/>
    <property type="molecule type" value="Genomic_DNA"/>
</dbReference>
<gene>
    <name evidence="2" type="ORF">Anas_10642</name>
</gene>
<sequence>MKICALFFAVLLILNISFIRVNGWGKFSPQVPVKSGCFAIGPWAGNYQKDQWCRKSCAIGNCPINFCKCNPKKYG</sequence>
<comment type="caution">
    <text evidence="2">The sequence shown here is derived from an EMBL/GenBank/DDBJ whole genome shotgun (WGS) entry which is preliminary data.</text>
</comment>
<dbReference type="OrthoDB" id="10296154at2759"/>
<feature type="chain" id="PRO_5024308491" evidence="1">
    <location>
        <begin position="24"/>
        <end position="75"/>
    </location>
</feature>
<feature type="signal peptide" evidence="1">
    <location>
        <begin position="1"/>
        <end position="23"/>
    </location>
</feature>
<protein>
    <submittedName>
        <fullName evidence="2">Uncharacterized protein</fullName>
    </submittedName>
</protein>
<dbReference type="AlphaFoldDB" id="A0A5N5SHT5"/>